<dbReference type="InterPro" id="IPR042242">
    <property type="entry name" value="RecO_C"/>
</dbReference>
<evidence type="ECO:0000256" key="3">
    <source>
        <dbReference type="ARBA" id="ARBA00022763"/>
    </source>
</evidence>
<dbReference type="HAMAP" id="MF_00201">
    <property type="entry name" value="RecO"/>
    <property type="match status" value="1"/>
</dbReference>
<keyword evidence="3 7" id="KW-0227">DNA damage</keyword>
<dbReference type="Gene3D" id="1.20.1440.120">
    <property type="entry name" value="Recombination protein O, C-terminal domain"/>
    <property type="match status" value="1"/>
</dbReference>
<dbReference type="InterPro" id="IPR037278">
    <property type="entry name" value="ARFGAP/RecO"/>
</dbReference>
<dbReference type="PANTHER" id="PTHR33991:SF1">
    <property type="entry name" value="DNA REPAIR PROTEIN RECO"/>
    <property type="match status" value="1"/>
</dbReference>
<dbReference type="KEGG" id="dev:DhcVS_519"/>
<dbReference type="EMBL" id="CP001827">
    <property type="protein sequence ID" value="ACZ61672.1"/>
    <property type="molecule type" value="Genomic_DNA"/>
</dbReference>
<feature type="domain" description="DNA replication/recombination mediator RecO N-terminal" evidence="8">
    <location>
        <begin position="6"/>
        <end position="82"/>
    </location>
</feature>
<dbReference type="Gene3D" id="2.40.50.140">
    <property type="entry name" value="Nucleic acid-binding proteins"/>
    <property type="match status" value="1"/>
</dbReference>
<organism evidence="9 10">
    <name type="scientific">Dehalococcoides mccartyi (strain VS)</name>
    <dbReference type="NCBI Taxonomy" id="311424"/>
    <lineage>
        <taxon>Bacteria</taxon>
        <taxon>Bacillati</taxon>
        <taxon>Chloroflexota</taxon>
        <taxon>Dehalococcoidia</taxon>
        <taxon>Dehalococcoidales</taxon>
        <taxon>Dehalococcoidaceae</taxon>
        <taxon>Dehalococcoides</taxon>
    </lineage>
</organism>
<evidence type="ECO:0000256" key="7">
    <source>
        <dbReference type="HAMAP-Rule" id="MF_00201"/>
    </source>
</evidence>
<evidence type="ECO:0000313" key="9">
    <source>
        <dbReference type="EMBL" id="ACZ61672.1"/>
    </source>
</evidence>
<sequence length="262" mass="29482">MTKPHDFKTRAIVVRKTKCGEADRILSLLTPDLGLIQGFAKSVRKTKSKLSGHLELLCYSEVSLARGKAIDTITGSQTIQSFLNIRNSLQLSAMAFYVCELAYHFSPEESANPSIFQLLLSTLEELDNESQAELCIKYFELHLLENSGYKPELRECANCHKKLLATTNYYSSESGGIICPSCRNTQTGIPVSVNAVKVLRYIQENNFASICRLKVNREILSELELAIRANIRFVLEKEPKALFWLDSMRLADICQENSLNHG</sequence>
<proteinExistence type="inferred from homology"/>
<comment type="similarity">
    <text evidence="1 7">Belongs to the RecO family.</text>
</comment>
<evidence type="ECO:0000313" key="10">
    <source>
        <dbReference type="Proteomes" id="UP000002506"/>
    </source>
</evidence>
<name>D2BH72_DEHMV</name>
<accession>D2BH72</accession>
<comment type="function">
    <text evidence="7">Involved in DNA repair and RecF pathway recombination.</text>
</comment>
<dbReference type="InterPro" id="IPR003717">
    <property type="entry name" value="RecO"/>
</dbReference>
<dbReference type="Pfam" id="PF02565">
    <property type="entry name" value="RecO_C"/>
    <property type="match status" value="1"/>
</dbReference>
<dbReference type="RefSeq" id="WP_012881837.1">
    <property type="nucleotide sequence ID" value="NC_013552.1"/>
</dbReference>
<evidence type="ECO:0000256" key="4">
    <source>
        <dbReference type="ARBA" id="ARBA00023172"/>
    </source>
</evidence>
<dbReference type="GO" id="GO:0006302">
    <property type="term" value="P:double-strand break repair"/>
    <property type="evidence" value="ECO:0007669"/>
    <property type="project" value="TreeGrafter"/>
</dbReference>
<keyword evidence="4 7" id="KW-0233">DNA recombination</keyword>
<protein>
    <recommendedName>
        <fullName evidence="2 7">DNA repair protein RecO</fullName>
    </recommendedName>
    <alternativeName>
        <fullName evidence="6 7">Recombination protein O</fullName>
    </alternativeName>
</protein>
<dbReference type="Proteomes" id="UP000002506">
    <property type="component" value="Chromosome"/>
</dbReference>
<dbReference type="GO" id="GO:0043590">
    <property type="term" value="C:bacterial nucleoid"/>
    <property type="evidence" value="ECO:0007669"/>
    <property type="project" value="TreeGrafter"/>
</dbReference>
<reference evidence="9 10" key="1">
    <citation type="journal article" date="2009" name="PLoS Genet.">
        <title>Localized plasticity in the streamlined genomes of vinyl chloride respiring Dehalococcoides.</title>
        <authorList>
            <person name="McMurdie P.J."/>
            <person name="Behrens S.F."/>
            <person name="Muller J.A."/>
            <person name="Goke J."/>
            <person name="Ritalahti K.M."/>
            <person name="Wagner R."/>
            <person name="Goltsman E."/>
            <person name="Lapidus A."/>
            <person name="Holmes S."/>
            <person name="Loffler F.E."/>
            <person name="Spormann A.M."/>
        </authorList>
    </citation>
    <scope>NUCLEOTIDE SEQUENCE [LARGE SCALE GENOMIC DNA]</scope>
    <source>
        <strain evidence="9 10">VS</strain>
    </source>
</reference>
<dbReference type="InterPro" id="IPR012340">
    <property type="entry name" value="NA-bd_OB-fold"/>
</dbReference>
<dbReference type="AlphaFoldDB" id="D2BH72"/>
<dbReference type="SUPFAM" id="SSF50249">
    <property type="entry name" value="Nucleic acid-binding proteins"/>
    <property type="match status" value="1"/>
</dbReference>
<evidence type="ECO:0000256" key="5">
    <source>
        <dbReference type="ARBA" id="ARBA00023204"/>
    </source>
</evidence>
<dbReference type="InterPro" id="IPR022572">
    <property type="entry name" value="DNA_rep/recomb_RecO_N"/>
</dbReference>
<dbReference type="HOGENOM" id="CLU_066632_1_0_0"/>
<dbReference type="PANTHER" id="PTHR33991">
    <property type="entry name" value="DNA REPAIR PROTEIN RECO"/>
    <property type="match status" value="1"/>
</dbReference>
<evidence type="ECO:0000259" key="8">
    <source>
        <dbReference type="Pfam" id="PF11967"/>
    </source>
</evidence>
<dbReference type="GO" id="GO:0006310">
    <property type="term" value="P:DNA recombination"/>
    <property type="evidence" value="ECO:0007669"/>
    <property type="project" value="UniProtKB-UniRule"/>
</dbReference>
<dbReference type="eggNOG" id="COG1381">
    <property type="taxonomic scope" value="Bacteria"/>
</dbReference>
<dbReference type="Pfam" id="PF11967">
    <property type="entry name" value="RecO_N"/>
    <property type="match status" value="1"/>
</dbReference>
<gene>
    <name evidence="7 9" type="primary">recO</name>
    <name evidence="9" type="ordered locus">DhcVS_519</name>
</gene>
<evidence type="ECO:0000256" key="1">
    <source>
        <dbReference type="ARBA" id="ARBA00007452"/>
    </source>
</evidence>
<dbReference type="OrthoDB" id="9797083at2"/>
<keyword evidence="5 7" id="KW-0234">DNA repair</keyword>
<evidence type="ECO:0000256" key="2">
    <source>
        <dbReference type="ARBA" id="ARBA00021310"/>
    </source>
</evidence>
<dbReference type="SUPFAM" id="SSF57863">
    <property type="entry name" value="ArfGap/RecO-like zinc finger"/>
    <property type="match status" value="1"/>
</dbReference>
<evidence type="ECO:0000256" key="6">
    <source>
        <dbReference type="ARBA" id="ARBA00033409"/>
    </source>
</evidence>
<dbReference type="NCBIfam" id="TIGR00613">
    <property type="entry name" value="reco"/>
    <property type="match status" value="1"/>
</dbReference>